<dbReference type="CDD" id="cd00037">
    <property type="entry name" value="CLECT"/>
    <property type="match status" value="1"/>
</dbReference>
<name>A0A8B6DJB7_MYTGA</name>
<dbReference type="Proteomes" id="UP000596742">
    <property type="component" value="Unassembled WGS sequence"/>
</dbReference>
<dbReference type="InterPro" id="IPR003609">
    <property type="entry name" value="Pan_app"/>
</dbReference>
<accession>A0A8B6DJB7</accession>
<dbReference type="Gene3D" id="3.10.100.10">
    <property type="entry name" value="Mannose-Binding Protein A, subunit A"/>
    <property type="match status" value="1"/>
</dbReference>
<organism evidence="3 4">
    <name type="scientific">Mytilus galloprovincialis</name>
    <name type="common">Mediterranean mussel</name>
    <dbReference type="NCBI Taxonomy" id="29158"/>
    <lineage>
        <taxon>Eukaryota</taxon>
        <taxon>Metazoa</taxon>
        <taxon>Spiralia</taxon>
        <taxon>Lophotrochozoa</taxon>
        <taxon>Mollusca</taxon>
        <taxon>Bivalvia</taxon>
        <taxon>Autobranchia</taxon>
        <taxon>Pteriomorphia</taxon>
        <taxon>Mytilida</taxon>
        <taxon>Mytiloidea</taxon>
        <taxon>Mytilidae</taxon>
        <taxon>Mytilinae</taxon>
        <taxon>Mytilus</taxon>
    </lineage>
</organism>
<gene>
    <name evidence="3" type="ORF">MGAL_10B080216</name>
</gene>
<evidence type="ECO:0000256" key="1">
    <source>
        <dbReference type="ARBA" id="ARBA00023157"/>
    </source>
</evidence>
<dbReference type="InterPro" id="IPR050111">
    <property type="entry name" value="C-type_lectin/snaclec_domain"/>
</dbReference>
<dbReference type="PROSITE" id="PS00615">
    <property type="entry name" value="C_TYPE_LECTIN_1"/>
    <property type="match status" value="1"/>
</dbReference>
<dbReference type="InterPro" id="IPR001304">
    <property type="entry name" value="C-type_lectin-like"/>
</dbReference>
<comment type="caution">
    <text evidence="3">The sequence shown here is derived from an EMBL/GenBank/DDBJ whole genome shotgun (WGS) entry which is preliminary data.</text>
</comment>
<dbReference type="InterPro" id="IPR016186">
    <property type="entry name" value="C-type_lectin-like/link_sf"/>
</dbReference>
<dbReference type="Pfam" id="PF00024">
    <property type="entry name" value="PAN_1"/>
    <property type="match status" value="1"/>
</dbReference>
<dbReference type="AlphaFoldDB" id="A0A8B6DJB7"/>
<protein>
    <recommendedName>
        <fullName evidence="2">C-type lectin domain-containing protein</fullName>
    </recommendedName>
</protein>
<dbReference type="EMBL" id="UYJE01003644">
    <property type="protein sequence ID" value="VDI21128.1"/>
    <property type="molecule type" value="Genomic_DNA"/>
</dbReference>
<dbReference type="SUPFAM" id="SSF56436">
    <property type="entry name" value="C-type lectin-like"/>
    <property type="match status" value="1"/>
</dbReference>
<sequence length="327" mass="38011">MTTKYVLKYDQKQFQVFDSKITAPSAVSCAVLCQFAKICTYYSYNTVQKICLIHSNSEGDLTPIQATKWRIYQPSYSKKCPSGWMLFMDNCYLIVYEKTTWKNAEAECQMEYGSLVNIENKEENTWLQSLITDDAWIGLKDPSSIGSWVWSYDNSKITFDNWGPEEPDGDGYCACFCTEICNWTENYWNDRPCDYPTAYICIHVMGCAWYCRVSGCRCCAPLSCHCDATLNKSSWNMPSSIRINPTKSTADFRSKSHISVLYCPNIRRRMIHGLTHQRRAFRWFLYCSRARINTNRTIFCSCCSPPMCLFSRARHNRSDEITTLFKR</sequence>
<reference evidence="3" key="1">
    <citation type="submission" date="2018-11" db="EMBL/GenBank/DDBJ databases">
        <authorList>
            <person name="Alioto T."/>
            <person name="Alioto T."/>
        </authorList>
    </citation>
    <scope>NUCLEOTIDE SEQUENCE</scope>
</reference>
<dbReference type="InterPro" id="IPR018378">
    <property type="entry name" value="C-type_lectin_CS"/>
</dbReference>
<evidence type="ECO:0000313" key="3">
    <source>
        <dbReference type="EMBL" id="VDI21128.1"/>
    </source>
</evidence>
<feature type="domain" description="C-type lectin" evidence="2">
    <location>
        <begin position="87"/>
        <end position="202"/>
    </location>
</feature>
<keyword evidence="4" id="KW-1185">Reference proteome</keyword>
<dbReference type="PROSITE" id="PS50041">
    <property type="entry name" value="C_TYPE_LECTIN_2"/>
    <property type="match status" value="1"/>
</dbReference>
<dbReference type="Pfam" id="PF00059">
    <property type="entry name" value="Lectin_C"/>
    <property type="match status" value="1"/>
</dbReference>
<proteinExistence type="predicted"/>
<dbReference type="SMART" id="SM00034">
    <property type="entry name" value="CLECT"/>
    <property type="match status" value="1"/>
</dbReference>
<evidence type="ECO:0000313" key="4">
    <source>
        <dbReference type="Proteomes" id="UP000596742"/>
    </source>
</evidence>
<keyword evidence="1" id="KW-1015">Disulfide bond</keyword>
<dbReference type="OrthoDB" id="6112463at2759"/>
<dbReference type="InterPro" id="IPR016187">
    <property type="entry name" value="CTDL_fold"/>
</dbReference>
<evidence type="ECO:0000259" key="2">
    <source>
        <dbReference type="PROSITE" id="PS50041"/>
    </source>
</evidence>
<dbReference type="PANTHER" id="PTHR22803">
    <property type="entry name" value="MANNOSE, PHOSPHOLIPASE, LECTIN RECEPTOR RELATED"/>
    <property type="match status" value="1"/>
</dbReference>